<dbReference type="Gene3D" id="1.20.120.160">
    <property type="entry name" value="HPT domain"/>
    <property type="match status" value="1"/>
</dbReference>
<dbReference type="GO" id="GO:0005886">
    <property type="term" value="C:plasma membrane"/>
    <property type="evidence" value="ECO:0007669"/>
    <property type="project" value="UniProtKB-SubCell"/>
</dbReference>
<evidence type="ECO:0000313" key="23">
    <source>
        <dbReference type="Proteomes" id="UP000042054"/>
    </source>
</evidence>
<feature type="domain" description="Response regulatory" evidence="20">
    <location>
        <begin position="972"/>
        <end position="1086"/>
    </location>
</feature>
<dbReference type="Proteomes" id="UP000042054">
    <property type="component" value="Unassembled WGS sequence"/>
</dbReference>
<keyword evidence="14" id="KW-0902">Two-component regulatory system</keyword>
<dbReference type="Gene3D" id="3.40.50.2300">
    <property type="match status" value="1"/>
</dbReference>
<dbReference type="Gene3D" id="1.10.287.130">
    <property type="match status" value="1"/>
</dbReference>
<dbReference type="GO" id="GO:0009927">
    <property type="term" value="F:histidine phosphotransfer kinase activity"/>
    <property type="evidence" value="ECO:0007669"/>
    <property type="project" value="TreeGrafter"/>
</dbReference>
<keyword evidence="9" id="KW-0732">Signal</keyword>
<dbReference type="InterPro" id="IPR036641">
    <property type="entry name" value="HPT_dom_sf"/>
</dbReference>
<evidence type="ECO:0000256" key="14">
    <source>
        <dbReference type="ARBA" id="ARBA00023012"/>
    </source>
</evidence>
<dbReference type="Pfam" id="PF01627">
    <property type="entry name" value="Hpt"/>
    <property type="match status" value="1"/>
</dbReference>
<dbReference type="CDD" id="cd00082">
    <property type="entry name" value="HisKA"/>
    <property type="match status" value="1"/>
</dbReference>
<evidence type="ECO:0000256" key="11">
    <source>
        <dbReference type="ARBA" id="ARBA00022777"/>
    </source>
</evidence>
<keyword evidence="12" id="KW-0067">ATP-binding</keyword>
<dbReference type="SUPFAM" id="SSF47384">
    <property type="entry name" value="Homodimeric domain of signal transducing histidine kinase"/>
    <property type="match status" value="1"/>
</dbReference>
<dbReference type="PROSITE" id="PS50110">
    <property type="entry name" value="RESPONSE_REGULATORY"/>
    <property type="match status" value="1"/>
</dbReference>
<dbReference type="SUPFAM" id="SSF52172">
    <property type="entry name" value="CheY-like"/>
    <property type="match status" value="1"/>
</dbReference>
<dbReference type="SUPFAM" id="SSF55785">
    <property type="entry name" value="PYP-like sensor domain (PAS domain)"/>
    <property type="match status" value="1"/>
</dbReference>
<keyword evidence="6 17" id="KW-0597">Phosphoprotein</keyword>
<dbReference type="InterPro" id="IPR003594">
    <property type="entry name" value="HATPase_dom"/>
</dbReference>
<evidence type="ECO:0000256" key="16">
    <source>
        <dbReference type="PROSITE-ProRule" id="PRU00110"/>
    </source>
</evidence>
<evidence type="ECO:0000256" key="7">
    <source>
        <dbReference type="ARBA" id="ARBA00022679"/>
    </source>
</evidence>
<dbReference type="AlphaFoldDB" id="A0A0U1HYP4"/>
<keyword evidence="15 18" id="KW-0472">Membrane</keyword>
<feature type="domain" description="Histidine kinase" evidence="19">
    <location>
        <begin position="730"/>
        <end position="950"/>
    </location>
</feature>
<organism evidence="22 23">
    <name type="scientific">Yersinia rohdei</name>
    <dbReference type="NCBI Taxonomy" id="29485"/>
    <lineage>
        <taxon>Bacteria</taxon>
        <taxon>Pseudomonadati</taxon>
        <taxon>Pseudomonadota</taxon>
        <taxon>Gammaproteobacteria</taxon>
        <taxon>Enterobacterales</taxon>
        <taxon>Yersiniaceae</taxon>
        <taxon>Yersinia</taxon>
    </lineage>
</organism>
<evidence type="ECO:0000256" key="1">
    <source>
        <dbReference type="ARBA" id="ARBA00000085"/>
    </source>
</evidence>
<sequence>MLLLAVIVLINNMLKQVLGVLLSLMMAIPFAYAEVVEPIALELAGQSDVLPPTIKLNNDDLIWLAKKNKLTVAVYPPEYPPLAFTSLTGRYRGINADYLTLLQKALNTNIDIKRYPDQQAALVAVKLREVDFILTQQTDSMVVESPLIASGPLVSSYPMLVTRQDEMMQPLHTNNPVNIAIAGTYPPEEFIKQSFPNARIVSFDSEYLALASVVDEQNDYFMGNSLTGNMAMMRDFPYALSVVTFWKSPQISNRFIVLDSEKPLIDILNAFLNNVTTQIRNQENQFWVDDYSLPYLSKPLSLTPQEKRWLEKNPKLRVLINPYYAPFTMADSNSEIRGLIGDILNIIHLETGVEFEPVIVNSNSEMAKIMLTGNWDILPTTTYSVEREDLISFTHPFITTPFVAVVKDTPDAITQLSDGMKVAIPAYHTLYEQLKSKYPKIEWVTIDNTSMALNMVDDGRVDGAIYNLLSARYMIDHYYSGELKYFRIADETPALISFAMPRGDKELQQILNKALDNIPQKEILRLAAKWAKMPKIQIDTWNLYSTQFYLVIALAALLVLSSLLWGLYLSREIRMRKKSQLELETQLSFRQTLSNAIPMPVYVLSMEGELCSYNHAFTTFFSPELREEIRTSLFDSRHPLAGIFSTIRHDVEKGLPSDSVLAHHLILNNGQEDRHILHWLTLCIMPANVPPTIICGWQDITESKQLMKALQIEKDKAIQANQAKSSFLASMSHEIRTPISTIMGFLELLSTHNQSPNEEKESIQLAYASAQHLLGLIGNILDMEKIESGNFEPSPEWVDVELLIESTLRAFEGLAKQKQLQLTFVNRLVKGEYLWLDPQAFRQVLSNFLSNAIKFTQQGSIEVRAETHTESATQTQLIMSVTDTGPGISQEEQQLLFKPFSQTSSGKQQTGSGLGLMICRELILRMNGEIKMFSQPGQGTTLTVMLTTKVSREAVAATLSPEQSSSLPKNLKILIADDHPNNRLLLRRQLDNLGYHIDEAIDGIQALELVKQNKYDLLITDINMPNMDGITLTRHIRGFDENIVIWGLTANAQEEERERCLAVGMNLCLFKPVNLQQLESSLRLVNAQQPASRLGELINIDLLNTLTMHDAKLMQQILAISQLENDKDLTSAKEAAHIGDWATMKHHLHRINGSAQILGATRLLELCEQLESYPFTQVPDPIFEDKFSQLAQHLQELSDEIDLVISA</sequence>
<dbReference type="SMART" id="SM00388">
    <property type="entry name" value="HisKA"/>
    <property type="match status" value="1"/>
</dbReference>
<protein>
    <recommendedName>
        <fullName evidence="3">histidine kinase</fullName>
        <ecNumber evidence="3">2.7.13.3</ecNumber>
    </recommendedName>
</protein>
<dbReference type="SUPFAM" id="SSF53850">
    <property type="entry name" value="Periplasmic binding protein-like II"/>
    <property type="match status" value="2"/>
</dbReference>
<dbReference type="Gene3D" id="3.30.450.20">
    <property type="entry name" value="PAS domain"/>
    <property type="match status" value="1"/>
</dbReference>
<dbReference type="EMBL" id="CTKE01000033">
    <property type="protein sequence ID" value="CQI97827.1"/>
    <property type="molecule type" value="Genomic_DNA"/>
</dbReference>
<keyword evidence="8 18" id="KW-0812">Transmembrane</keyword>
<evidence type="ECO:0000256" key="18">
    <source>
        <dbReference type="SAM" id="Phobius"/>
    </source>
</evidence>
<dbReference type="SMART" id="SM00387">
    <property type="entry name" value="HATPase_c"/>
    <property type="match status" value="1"/>
</dbReference>
<dbReference type="PANTHER" id="PTHR43047:SF72">
    <property type="entry name" value="OSMOSENSING HISTIDINE PROTEIN KINASE SLN1"/>
    <property type="match status" value="1"/>
</dbReference>
<dbReference type="InterPro" id="IPR036097">
    <property type="entry name" value="HisK_dim/P_sf"/>
</dbReference>
<dbReference type="Pfam" id="PF00512">
    <property type="entry name" value="HisKA"/>
    <property type="match status" value="1"/>
</dbReference>
<dbReference type="InterPro" id="IPR001638">
    <property type="entry name" value="Solute-binding_3/MltF_N"/>
</dbReference>
<name>A0A0U1HYP4_YERRO</name>
<dbReference type="PRINTS" id="PR00344">
    <property type="entry name" value="BCTRLSENSOR"/>
</dbReference>
<evidence type="ECO:0000256" key="10">
    <source>
        <dbReference type="ARBA" id="ARBA00022741"/>
    </source>
</evidence>
<dbReference type="CDD" id="cd16922">
    <property type="entry name" value="HATPase_EvgS-ArcB-TorS-like"/>
    <property type="match status" value="1"/>
</dbReference>
<feature type="modified residue" description="4-aspartylphosphate" evidence="17">
    <location>
        <position position="1021"/>
    </location>
</feature>
<dbReference type="InterPro" id="IPR005467">
    <property type="entry name" value="His_kinase_dom"/>
</dbReference>
<dbReference type="Gene3D" id="3.30.565.10">
    <property type="entry name" value="Histidine kinase-like ATPase, C-terminal domain"/>
    <property type="match status" value="1"/>
</dbReference>
<feature type="transmembrane region" description="Helical" evidence="18">
    <location>
        <begin position="548"/>
        <end position="569"/>
    </location>
</feature>
<dbReference type="PANTHER" id="PTHR43047">
    <property type="entry name" value="TWO-COMPONENT HISTIDINE PROTEIN KINASE"/>
    <property type="match status" value="1"/>
</dbReference>
<feature type="modified residue" description="Phosphohistidine" evidence="16">
    <location>
        <position position="1149"/>
    </location>
</feature>
<dbReference type="SMART" id="SM00062">
    <property type="entry name" value="PBPb"/>
    <property type="match status" value="2"/>
</dbReference>
<gene>
    <name evidence="22" type="primary">evgS</name>
    <name evidence="22" type="ORF">ERS008555_03978</name>
</gene>
<evidence type="ECO:0000256" key="15">
    <source>
        <dbReference type="ARBA" id="ARBA00023136"/>
    </source>
</evidence>
<accession>A0A0U1HYP4</accession>
<dbReference type="GO" id="GO:0005524">
    <property type="term" value="F:ATP binding"/>
    <property type="evidence" value="ECO:0007669"/>
    <property type="project" value="UniProtKB-KW"/>
</dbReference>
<evidence type="ECO:0000256" key="2">
    <source>
        <dbReference type="ARBA" id="ARBA00004429"/>
    </source>
</evidence>
<dbReference type="PROSITE" id="PS50894">
    <property type="entry name" value="HPT"/>
    <property type="match status" value="1"/>
</dbReference>
<dbReference type="Pfam" id="PF00497">
    <property type="entry name" value="SBP_bac_3"/>
    <property type="match status" value="1"/>
</dbReference>
<dbReference type="EC" id="2.7.13.3" evidence="3"/>
<evidence type="ECO:0000256" key="17">
    <source>
        <dbReference type="PROSITE-ProRule" id="PRU00169"/>
    </source>
</evidence>
<dbReference type="Pfam" id="PF00072">
    <property type="entry name" value="Response_reg"/>
    <property type="match status" value="1"/>
</dbReference>
<evidence type="ECO:0000256" key="8">
    <source>
        <dbReference type="ARBA" id="ARBA00022692"/>
    </source>
</evidence>
<proteinExistence type="predicted"/>
<evidence type="ECO:0000256" key="9">
    <source>
        <dbReference type="ARBA" id="ARBA00022729"/>
    </source>
</evidence>
<comment type="catalytic activity">
    <reaction evidence="1">
        <text>ATP + protein L-histidine = ADP + protein N-phospho-L-histidine.</text>
        <dbReference type="EC" id="2.7.13.3"/>
    </reaction>
</comment>
<dbReference type="Gene3D" id="3.40.190.10">
    <property type="entry name" value="Periplasmic binding protein-like II"/>
    <property type="match status" value="4"/>
</dbReference>
<evidence type="ECO:0000259" key="21">
    <source>
        <dbReference type="PROSITE" id="PS50894"/>
    </source>
</evidence>
<dbReference type="CDD" id="cd13707">
    <property type="entry name" value="PBP2_BvgS_D2"/>
    <property type="match status" value="1"/>
</dbReference>
<evidence type="ECO:0000256" key="6">
    <source>
        <dbReference type="ARBA" id="ARBA00022553"/>
    </source>
</evidence>
<keyword evidence="10" id="KW-0547">Nucleotide-binding</keyword>
<dbReference type="InterPro" id="IPR049870">
    <property type="entry name" value="BvgS-like_periplasmic1"/>
</dbReference>
<dbReference type="GO" id="GO:0000155">
    <property type="term" value="F:phosphorelay sensor kinase activity"/>
    <property type="evidence" value="ECO:0007669"/>
    <property type="project" value="InterPro"/>
</dbReference>
<keyword evidence="13 18" id="KW-1133">Transmembrane helix</keyword>
<dbReference type="InterPro" id="IPR049871">
    <property type="entry name" value="BvgS-like_periplasmic2"/>
</dbReference>
<evidence type="ECO:0000259" key="19">
    <source>
        <dbReference type="PROSITE" id="PS50109"/>
    </source>
</evidence>
<keyword evidence="7 22" id="KW-0808">Transferase</keyword>
<dbReference type="FunFam" id="3.40.50.2300:FF:000121">
    <property type="entry name" value="Sensor histidine kinase RcsC"/>
    <property type="match status" value="1"/>
</dbReference>
<dbReference type="InterPro" id="IPR003661">
    <property type="entry name" value="HisK_dim/P_dom"/>
</dbReference>
<dbReference type="InterPro" id="IPR004358">
    <property type="entry name" value="Sig_transdc_His_kin-like_C"/>
</dbReference>
<dbReference type="InterPro" id="IPR008207">
    <property type="entry name" value="Sig_transdc_His_kin_Hpt_dom"/>
</dbReference>
<dbReference type="InterPro" id="IPR011006">
    <property type="entry name" value="CheY-like_superfamily"/>
</dbReference>
<evidence type="ECO:0000256" key="4">
    <source>
        <dbReference type="ARBA" id="ARBA00022475"/>
    </source>
</evidence>
<dbReference type="SUPFAM" id="SSF55874">
    <property type="entry name" value="ATPase domain of HSP90 chaperone/DNA topoisomerase II/histidine kinase"/>
    <property type="match status" value="1"/>
</dbReference>
<dbReference type="SMART" id="SM00448">
    <property type="entry name" value="REC"/>
    <property type="match status" value="1"/>
</dbReference>
<dbReference type="InterPro" id="IPR035965">
    <property type="entry name" value="PAS-like_dom_sf"/>
</dbReference>
<dbReference type="CDD" id="cd17546">
    <property type="entry name" value="REC_hyHK_CKI1_RcsC-like"/>
    <property type="match status" value="1"/>
</dbReference>
<dbReference type="SUPFAM" id="SSF47226">
    <property type="entry name" value="Histidine-containing phosphotransfer domain, HPT domain"/>
    <property type="match status" value="1"/>
</dbReference>
<dbReference type="Pfam" id="PF02518">
    <property type="entry name" value="HATPase_c"/>
    <property type="match status" value="1"/>
</dbReference>
<dbReference type="InterPro" id="IPR001789">
    <property type="entry name" value="Sig_transdc_resp-reg_receiver"/>
</dbReference>
<evidence type="ECO:0000256" key="5">
    <source>
        <dbReference type="ARBA" id="ARBA00022519"/>
    </source>
</evidence>
<evidence type="ECO:0000256" key="12">
    <source>
        <dbReference type="ARBA" id="ARBA00022840"/>
    </source>
</evidence>
<reference evidence="22 23" key="1">
    <citation type="submission" date="2015-03" db="EMBL/GenBank/DDBJ databases">
        <authorList>
            <person name="Murphy D."/>
        </authorList>
    </citation>
    <scope>NUCLEOTIDE SEQUENCE [LARGE SCALE GENOMIC DNA]</scope>
    <source>
        <strain evidence="22 23">68/02</strain>
    </source>
</reference>
<evidence type="ECO:0000259" key="20">
    <source>
        <dbReference type="PROSITE" id="PS50110"/>
    </source>
</evidence>
<dbReference type="PROSITE" id="PS50109">
    <property type="entry name" value="HIS_KIN"/>
    <property type="match status" value="1"/>
</dbReference>
<evidence type="ECO:0000256" key="13">
    <source>
        <dbReference type="ARBA" id="ARBA00022989"/>
    </source>
</evidence>
<evidence type="ECO:0000256" key="3">
    <source>
        <dbReference type="ARBA" id="ARBA00012438"/>
    </source>
</evidence>
<dbReference type="STRING" id="29485.CH64_3148"/>
<keyword evidence="11" id="KW-0418">Kinase</keyword>
<keyword evidence="4" id="KW-1003">Cell membrane</keyword>
<dbReference type="FunFam" id="3.30.565.10:FF:000010">
    <property type="entry name" value="Sensor histidine kinase RcsC"/>
    <property type="match status" value="1"/>
</dbReference>
<dbReference type="CDD" id="cd00088">
    <property type="entry name" value="HPT"/>
    <property type="match status" value="1"/>
</dbReference>
<feature type="domain" description="HPt" evidence="21">
    <location>
        <begin position="1110"/>
        <end position="1207"/>
    </location>
</feature>
<comment type="subcellular location">
    <subcellularLocation>
        <location evidence="2">Cell inner membrane</location>
        <topology evidence="2">Multi-pass membrane protein</topology>
    </subcellularLocation>
</comment>
<dbReference type="InterPro" id="IPR036890">
    <property type="entry name" value="HATPase_C_sf"/>
</dbReference>
<dbReference type="CDD" id="cd13705">
    <property type="entry name" value="PBP2_BvgS_D1"/>
    <property type="match status" value="1"/>
</dbReference>
<evidence type="ECO:0000313" key="22">
    <source>
        <dbReference type="EMBL" id="CQI97827.1"/>
    </source>
</evidence>
<keyword evidence="5" id="KW-0997">Cell inner membrane</keyword>